<dbReference type="RefSeq" id="WP_144388229.1">
    <property type="nucleotide sequence ID" value="NZ_CANNCB010000006.1"/>
</dbReference>
<feature type="region of interest" description="Disordered" evidence="1">
    <location>
        <begin position="99"/>
        <end position="120"/>
    </location>
</feature>
<name>A0A557P6F3_9VIBR</name>
<reference evidence="2 3" key="1">
    <citation type="submission" date="2019-07" db="EMBL/GenBank/DDBJ databases">
        <title>The draft genome sequence of Vibrio algivorus M1486.</title>
        <authorList>
            <person name="Meng X."/>
        </authorList>
    </citation>
    <scope>NUCLEOTIDE SEQUENCE [LARGE SCALE GENOMIC DNA]</scope>
    <source>
        <strain evidence="2 3">M1486</strain>
    </source>
</reference>
<dbReference type="Proteomes" id="UP000319828">
    <property type="component" value="Unassembled WGS sequence"/>
</dbReference>
<gene>
    <name evidence="2" type="ORF">FOF44_09860</name>
</gene>
<protein>
    <submittedName>
        <fullName evidence="2">Uncharacterized protein</fullName>
    </submittedName>
</protein>
<organism evidence="2 3">
    <name type="scientific">Vibrio algivorus</name>
    <dbReference type="NCBI Taxonomy" id="1667024"/>
    <lineage>
        <taxon>Bacteria</taxon>
        <taxon>Pseudomonadati</taxon>
        <taxon>Pseudomonadota</taxon>
        <taxon>Gammaproteobacteria</taxon>
        <taxon>Vibrionales</taxon>
        <taxon>Vibrionaceae</taxon>
        <taxon>Vibrio</taxon>
    </lineage>
</organism>
<comment type="caution">
    <text evidence="2">The sequence shown here is derived from an EMBL/GenBank/DDBJ whole genome shotgun (WGS) entry which is preliminary data.</text>
</comment>
<dbReference type="EMBL" id="VMKJ01000018">
    <property type="protein sequence ID" value="TVO36207.1"/>
    <property type="molecule type" value="Genomic_DNA"/>
</dbReference>
<evidence type="ECO:0000313" key="2">
    <source>
        <dbReference type="EMBL" id="TVO36207.1"/>
    </source>
</evidence>
<accession>A0A557P6F3</accession>
<evidence type="ECO:0000256" key="1">
    <source>
        <dbReference type="SAM" id="MobiDB-lite"/>
    </source>
</evidence>
<sequence>MLVDQLQTKNETLSNFANALQNNSSFAQSVEVSSKLVKAMRANGTVEGSEVIEFATFAMAYVGMKMLEHGMQREDLLSLDSMGLFLSKMTNGEITEKEEVEDRYQGQYPNLTEREKSFMR</sequence>
<dbReference type="AlphaFoldDB" id="A0A557P6F3"/>
<evidence type="ECO:0000313" key="3">
    <source>
        <dbReference type="Proteomes" id="UP000319828"/>
    </source>
</evidence>
<proteinExistence type="predicted"/>